<comment type="caution">
    <text evidence="7">The sequence shown here is derived from an EMBL/GenBank/DDBJ whole genome shotgun (WGS) entry which is preliminary data.</text>
</comment>
<evidence type="ECO:0000313" key="8">
    <source>
        <dbReference type="Proteomes" id="UP000598297"/>
    </source>
</evidence>
<dbReference type="GO" id="GO:0016740">
    <property type="term" value="F:transferase activity"/>
    <property type="evidence" value="ECO:0007669"/>
    <property type="project" value="UniProtKB-KW"/>
</dbReference>
<dbReference type="InterPro" id="IPR029055">
    <property type="entry name" value="Ntn_hydrolases_N"/>
</dbReference>
<evidence type="ECO:0000256" key="4">
    <source>
        <dbReference type="ARBA" id="ARBA00023145"/>
    </source>
</evidence>
<keyword evidence="6" id="KW-0732">Signal</keyword>
<dbReference type="Proteomes" id="UP000598297">
    <property type="component" value="Unassembled WGS sequence"/>
</dbReference>
<dbReference type="PRINTS" id="PR01210">
    <property type="entry name" value="GGTRANSPTASE"/>
</dbReference>
<evidence type="ECO:0000256" key="3">
    <source>
        <dbReference type="ARBA" id="ARBA00022801"/>
    </source>
</evidence>
<comment type="similarity">
    <text evidence="1">Belongs to the gamma-glutamyltransferase family.</text>
</comment>
<dbReference type="GO" id="GO:0016787">
    <property type="term" value="F:hydrolase activity"/>
    <property type="evidence" value="ECO:0007669"/>
    <property type="project" value="UniProtKB-KW"/>
</dbReference>
<dbReference type="SUPFAM" id="SSF56235">
    <property type="entry name" value="N-terminal nucleophile aminohydrolases (Ntn hydrolases)"/>
    <property type="match status" value="1"/>
</dbReference>
<dbReference type="AlphaFoldDB" id="A0A964ULN9"/>
<dbReference type="PANTHER" id="PTHR43199">
    <property type="entry name" value="GLUTATHIONE HYDROLASE"/>
    <property type="match status" value="1"/>
</dbReference>
<gene>
    <name evidence="7" type="ORF">GUY60_05760</name>
</gene>
<dbReference type="EMBL" id="JAAAHS010000024">
    <property type="protein sequence ID" value="NBE50937.1"/>
    <property type="molecule type" value="Genomic_DNA"/>
</dbReference>
<dbReference type="RefSeq" id="WP_161694449.1">
    <property type="nucleotide sequence ID" value="NZ_JAAAHS010000024.1"/>
</dbReference>
<feature type="signal peptide" evidence="6">
    <location>
        <begin position="1"/>
        <end position="27"/>
    </location>
</feature>
<dbReference type="PANTHER" id="PTHR43199:SF1">
    <property type="entry name" value="GLUTATHIONE HYDROLASE PROENZYME"/>
    <property type="match status" value="1"/>
</dbReference>
<dbReference type="Gene3D" id="3.60.20.40">
    <property type="match status" value="1"/>
</dbReference>
<dbReference type="InterPro" id="IPR051792">
    <property type="entry name" value="GGT_bact"/>
</dbReference>
<protein>
    <submittedName>
        <fullName evidence="7">Gamma-glutamyltransferase family protein</fullName>
    </submittedName>
</protein>
<dbReference type="InterPro" id="IPR043138">
    <property type="entry name" value="GGT_lsub"/>
</dbReference>
<dbReference type="InterPro" id="IPR006311">
    <property type="entry name" value="TAT_signal"/>
</dbReference>
<feature type="region of interest" description="Disordered" evidence="5">
    <location>
        <begin position="32"/>
        <end position="55"/>
    </location>
</feature>
<dbReference type="PROSITE" id="PS51318">
    <property type="entry name" value="TAT"/>
    <property type="match status" value="1"/>
</dbReference>
<dbReference type="InterPro" id="IPR043137">
    <property type="entry name" value="GGT_ssub_C"/>
</dbReference>
<feature type="compositionally biased region" description="Polar residues" evidence="5">
    <location>
        <begin position="416"/>
        <end position="428"/>
    </location>
</feature>
<evidence type="ECO:0000256" key="1">
    <source>
        <dbReference type="ARBA" id="ARBA00009381"/>
    </source>
</evidence>
<evidence type="ECO:0000256" key="5">
    <source>
        <dbReference type="SAM" id="MobiDB-lite"/>
    </source>
</evidence>
<feature type="chain" id="PRO_5037010440" evidence="6">
    <location>
        <begin position="28"/>
        <end position="614"/>
    </location>
</feature>
<reference evidence="7" key="1">
    <citation type="submission" date="2020-01" db="EMBL/GenBank/DDBJ databases">
        <title>Whole-genome analyses of novel actinobacteria.</title>
        <authorList>
            <person name="Sahin N."/>
        </authorList>
    </citation>
    <scope>NUCLEOTIDE SEQUENCE</scope>
    <source>
        <strain evidence="7">YC537</strain>
    </source>
</reference>
<evidence type="ECO:0000256" key="6">
    <source>
        <dbReference type="SAM" id="SignalP"/>
    </source>
</evidence>
<feature type="region of interest" description="Disordered" evidence="5">
    <location>
        <begin position="406"/>
        <end position="428"/>
    </location>
</feature>
<organism evidence="7 8">
    <name type="scientific">Streptomyces boluensis</name>
    <dbReference type="NCBI Taxonomy" id="1775135"/>
    <lineage>
        <taxon>Bacteria</taxon>
        <taxon>Bacillati</taxon>
        <taxon>Actinomycetota</taxon>
        <taxon>Actinomycetes</taxon>
        <taxon>Kitasatosporales</taxon>
        <taxon>Streptomycetaceae</taxon>
        <taxon>Streptomyces</taxon>
    </lineage>
</organism>
<keyword evidence="4" id="KW-0865">Zymogen</keyword>
<keyword evidence="3" id="KW-0378">Hydrolase</keyword>
<proteinExistence type="inferred from homology"/>
<dbReference type="Gene3D" id="1.10.246.130">
    <property type="match status" value="1"/>
</dbReference>
<keyword evidence="2" id="KW-0808">Transferase</keyword>
<dbReference type="OrthoDB" id="9781342at2"/>
<sequence length="614" mass="63251">MPVRRAVVAAASAATIALPLLSPTAAADSRSSEVSGIASDPARSGAAARTGDDCKEGAGRQSMVAAAHPAAALAGCRVLLAGGSAIDAAVAVQAVLTVVEPQSSGLGGGSLLTYYDADSRKTHLFDGLAASGKRVTAGLSVPTEDERRRHGIDAFDSSVDYSARAVGVPGTPAVLDQVHSRYGKLGWNRLFEDAVSLSAKGFPVARYLHDTLSSSNAATPGCAYPDLRKVFCDGDTPKPVGATVRNPELADVLREVRDGGAAAFYSPRGRIAPAIVNRLHAGAFDPTADERGPAVIPSQLTLGDFTDYRPAERKPLCTKTLAHTLCTAPPPASGGLTLTNLLRIAEAKGITKYAPNSDDYAHFAIEASRVAGVDSRAHVGDPDYDDVPLEKLTDPAYVAERAAEIKPDTALHPVTPGSTDPGSSDHTSQISIVDAQGNALSMTTTVNQNFGSRVMARGMVLNNVATNFSSAGARVNAMEPGKRPRTSIAPSIVFDNDGRVDLVVGAAGGGPIPDYIAQTVLGVISYGEDPAKAISRPHVSGQARVANCAGVPDVASDVEAGTSAESLLPALKQRRHPCARATTLRSGLAAVGVTEEGTLHGAADPRRDGVAFGQ</sequence>
<evidence type="ECO:0000313" key="7">
    <source>
        <dbReference type="EMBL" id="NBE50937.1"/>
    </source>
</evidence>
<dbReference type="Pfam" id="PF01019">
    <property type="entry name" value="G_glu_transpept"/>
    <property type="match status" value="1"/>
</dbReference>
<evidence type="ECO:0000256" key="2">
    <source>
        <dbReference type="ARBA" id="ARBA00022679"/>
    </source>
</evidence>
<name>A0A964ULN9_9ACTN</name>
<accession>A0A964ULN9</accession>
<keyword evidence="8" id="KW-1185">Reference proteome</keyword>